<evidence type="ECO:0000259" key="9">
    <source>
        <dbReference type="Pfam" id="PF10708"/>
    </source>
</evidence>
<name>A0A255EME2_9ACTN</name>
<dbReference type="AlphaFoldDB" id="A0A255EME2"/>
<evidence type="ECO:0000256" key="7">
    <source>
        <dbReference type="SAM" id="Phobius"/>
    </source>
</evidence>
<feature type="domain" description="RDD" evidence="8">
    <location>
        <begin position="99"/>
        <end position="261"/>
    </location>
</feature>
<organism evidence="10 11">
    <name type="scientific">Parenemella sanctibonifatiensis</name>
    <dbReference type="NCBI Taxonomy" id="2016505"/>
    <lineage>
        <taxon>Bacteria</taxon>
        <taxon>Bacillati</taxon>
        <taxon>Actinomycetota</taxon>
        <taxon>Actinomycetes</taxon>
        <taxon>Propionibacteriales</taxon>
        <taxon>Propionibacteriaceae</taxon>
        <taxon>Parenemella</taxon>
    </lineage>
</organism>
<dbReference type="OrthoDB" id="5244233at2"/>
<dbReference type="Proteomes" id="UP000216300">
    <property type="component" value="Unassembled WGS sequence"/>
</dbReference>
<gene>
    <name evidence="10" type="ORF">CGZ91_01175</name>
</gene>
<accession>A0A255EME2</accession>
<evidence type="ECO:0000256" key="5">
    <source>
        <dbReference type="ARBA" id="ARBA00023136"/>
    </source>
</evidence>
<protein>
    <recommendedName>
        <fullName evidence="12">RDD family protein</fullName>
    </recommendedName>
</protein>
<keyword evidence="5 7" id="KW-0472">Membrane</keyword>
<dbReference type="InterPro" id="IPR051791">
    <property type="entry name" value="Pra-immunoreactive"/>
</dbReference>
<feature type="transmembrane region" description="Helical" evidence="7">
    <location>
        <begin position="103"/>
        <end position="125"/>
    </location>
</feature>
<dbReference type="Pfam" id="PF06271">
    <property type="entry name" value="RDD"/>
    <property type="match status" value="1"/>
</dbReference>
<evidence type="ECO:0000313" key="10">
    <source>
        <dbReference type="EMBL" id="OYN92151.1"/>
    </source>
</evidence>
<comment type="subcellular location">
    <subcellularLocation>
        <location evidence="1">Cell membrane</location>
        <topology evidence="1">Multi-pass membrane protein</topology>
    </subcellularLocation>
</comment>
<evidence type="ECO:0000256" key="1">
    <source>
        <dbReference type="ARBA" id="ARBA00004651"/>
    </source>
</evidence>
<keyword evidence="4 7" id="KW-1133">Transmembrane helix</keyword>
<proteinExistence type="predicted"/>
<dbReference type="EMBL" id="NMVJ01000001">
    <property type="protein sequence ID" value="OYN92151.1"/>
    <property type="molecule type" value="Genomic_DNA"/>
</dbReference>
<feature type="transmembrane region" description="Helical" evidence="7">
    <location>
        <begin position="223"/>
        <end position="245"/>
    </location>
</feature>
<feature type="transmembrane region" description="Helical" evidence="7">
    <location>
        <begin position="160"/>
        <end position="178"/>
    </location>
</feature>
<feature type="domain" description="DUF2510" evidence="9">
    <location>
        <begin position="46"/>
        <end position="71"/>
    </location>
</feature>
<dbReference type="GO" id="GO:0005886">
    <property type="term" value="C:plasma membrane"/>
    <property type="evidence" value="ECO:0007669"/>
    <property type="project" value="UniProtKB-SubCell"/>
</dbReference>
<keyword evidence="11" id="KW-1185">Reference proteome</keyword>
<evidence type="ECO:0000256" key="6">
    <source>
        <dbReference type="SAM" id="MobiDB-lite"/>
    </source>
</evidence>
<evidence type="ECO:0000256" key="2">
    <source>
        <dbReference type="ARBA" id="ARBA00022475"/>
    </source>
</evidence>
<evidence type="ECO:0000256" key="4">
    <source>
        <dbReference type="ARBA" id="ARBA00022989"/>
    </source>
</evidence>
<dbReference type="PANTHER" id="PTHR36115:SF6">
    <property type="entry name" value="PROLINE-RICH ANTIGEN HOMOLOG"/>
    <property type="match status" value="1"/>
</dbReference>
<keyword evidence="3 7" id="KW-0812">Transmembrane</keyword>
<sequence length="284" mass="30844">MPIPIRPRGDSSPNVCWREVADSGVMSEMPIGSPPAPPGRHAAPTGWYPDPLDAARERYWDGWQWSSQTREGSGVRPGHTAAGRNPGQRPTGATGKGIWWRRVGATVIDVVVVQLASMLVCWSVLSSIAARIDDWMVANAGTQPMPMPDAAQFITVEEQLILTGVTVGLSLAYGIWLLRTRSATWGQRLFGLRVIAKPRWLRPGAPEPKPTDKLGWGTVIHRSILWTLLVNGGAVIWVLLLYSVLRPLWDKDGQAFHDTLSGTAVVAATAEARPAASELPSRLG</sequence>
<keyword evidence="2" id="KW-1003">Cell membrane</keyword>
<dbReference type="InterPro" id="IPR018929">
    <property type="entry name" value="DUF2510"/>
</dbReference>
<dbReference type="PANTHER" id="PTHR36115">
    <property type="entry name" value="PROLINE-RICH ANTIGEN HOMOLOG-RELATED"/>
    <property type="match status" value="1"/>
</dbReference>
<comment type="caution">
    <text evidence="10">The sequence shown here is derived from an EMBL/GenBank/DDBJ whole genome shotgun (WGS) entry which is preliminary data.</text>
</comment>
<evidence type="ECO:0000313" key="11">
    <source>
        <dbReference type="Proteomes" id="UP000216300"/>
    </source>
</evidence>
<dbReference type="Pfam" id="PF10708">
    <property type="entry name" value="DUF2510"/>
    <property type="match status" value="1"/>
</dbReference>
<dbReference type="InterPro" id="IPR010432">
    <property type="entry name" value="RDD"/>
</dbReference>
<reference evidence="10 11" key="1">
    <citation type="submission" date="2017-07" db="EMBL/GenBank/DDBJ databases">
        <title>Draft whole genome sequences of clinical Proprionibacteriaceae strains.</title>
        <authorList>
            <person name="Bernier A.-M."/>
            <person name="Bernard K."/>
            <person name="Domingo M.-C."/>
        </authorList>
    </citation>
    <scope>NUCLEOTIDE SEQUENCE [LARGE SCALE GENOMIC DNA]</scope>
    <source>
        <strain evidence="10 11">NML 150081</strain>
    </source>
</reference>
<evidence type="ECO:0000256" key="3">
    <source>
        <dbReference type="ARBA" id="ARBA00022692"/>
    </source>
</evidence>
<feature type="region of interest" description="Disordered" evidence="6">
    <location>
        <begin position="67"/>
        <end position="95"/>
    </location>
</feature>
<evidence type="ECO:0000259" key="8">
    <source>
        <dbReference type="Pfam" id="PF06271"/>
    </source>
</evidence>
<evidence type="ECO:0008006" key="12">
    <source>
        <dbReference type="Google" id="ProtNLM"/>
    </source>
</evidence>